<feature type="chain" id="PRO_5007283821" evidence="1">
    <location>
        <begin position="21"/>
        <end position="127"/>
    </location>
</feature>
<protein>
    <submittedName>
        <fullName evidence="2">Putative 8.9 kDa family member</fullName>
    </submittedName>
</protein>
<dbReference type="AlphaFoldDB" id="A0A131XI91"/>
<sequence length="127" mass="13548">IMKASLLVITLWAYLAAVNCVQCPAKFTPDGACKFGGWLIFSGDVKNLTDPCVQVRCKTNSDTIEVVGCPASGAPQGSRGNKYPACCSKCKRGGSMKPKLQIDNEGKLRDDSLQDKAVTGCNKNIAF</sequence>
<feature type="non-terminal residue" evidence="2">
    <location>
        <position position="1"/>
    </location>
</feature>
<feature type="signal peptide" evidence="1">
    <location>
        <begin position="1"/>
        <end position="20"/>
    </location>
</feature>
<evidence type="ECO:0000256" key="1">
    <source>
        <dbReference type="SAM" id="SignalP"/>
    </source>
</evidence>
<keyword evidence="1" id="KW-0732">Signal</keyword>
<evidence type="ECO:0000313" key="2">
    <source>
        <dbReference type="EMBL" id="JAP66082.1"/>
    </source>
</evidence>
<accession>A0A131XI91</accession>
<name>A0A131XI91_9ACAR</name>
<reference evidence="2" key="1">
    <citation type="journal article" date="2017" name="Ticks Tick Borne Dis.">
        <title>An insight into the sialome of Hyalomma excavatum.</title>
        <authorList>
            <person name="Ribeiro J.M."/>
            <person name="Slovak M."/>
            <person name="Francischetti I.M."/>
        </authorList>
    </citation>
    <scope>NUCLEOTIDE SEQUENCE</scope>
    <source>
        <strain evidence="2">Samish</strain>
        <tissue evidence="2">Salivary glands</tissue>
    </source>
</reference>
<dbReference type="EMBL" id="GEFH01002499">
    <property type="protein sequence ID" value="JAP66082.1"/>
    <property type="molecule type" value="mRNA"/>
</dbReference>
<organism evidence="2">
    <name type="scientific">Hyalomma excavatum</name>
    <dbReference type="NCBI Taxonomy" id="257692"/>
    <lineage>
        <taxon>Eukaryota</taxon>
        <taxon>Metazoa</taxon>
        <taxon>Ecdysozoa</taxon>
        <taxon>Arthropoda</taxon>
        <taxon>Chelicerata</taxon>
        <taxon>Arachnida</taxon>
        <taxon>Acari</taxon>
        <taxon>Parasitiformes</taxon>
        <taxon>Ixodida</taxon>
        <taxon>Ixodoidea</taxon>
        <taxon>Ixodidae</taxon>
        <taxon>Hyalomminae</taxon>
        <taxon>Hyalomma</taxon>
    </lineage>
</organism>
<proteinExistence type="evidence at transcript level"/>